<dbReference type="PANTHER" id="PTHR43395">
    <property type="entry name" value="SENSOR HISTIDINE KINASE CHEA"/>
    <property type="match status" value="1"/>
</dbReference>
<evidence type="ECO:0000259" key="15">
    <source>
        <dbReference type="PROSITE" id="PS50851"/>
    </source>
</evidence>
<organism evidence="17 18">
    <name type="scientific">Thermosipho affectus</name>
    <dbReference type="NCBI Taxonomy" id="660294"/>
    <lineage>
        <taxon>Bacteria</taxon>
        <taxon>Thermotogati</taxon>
        <taxon>Thermotogota</taxon>
        <taxon>Thermotogae</taxon>
        <taxon>Thermotogales</taxon>
        <taxon>Fervidobacteriaceae</taxon>
        <taxon>Thermosipho</taxon>
    </lineage>
</organism>
<dbReference type="PROSITE" id="PS50851">
    <property type="entry name" value="CHEW"/>
    <property type="match status" value="1"/>
</dbReference>
<dbReference type="InterPro" id="IPR036641">
    <property type="entry name" value="HPT_dom_sf"/>
</dbReference>
<evidence type="ECO:0000256" key="6">
    <source>
        <dbReference type="ARBA" id="ARBA00022679"/>
    </source>
</evidence>
<feature type="coiled-coil region" evidence="12">
    <location>
        <begin position="261"/>
        <end position="295"/>
    </location>
</feature>
<dbReference type="PANTHER" id="PTHR43395:SF1">
    <property type="entry name" value="CHEMOTAXIS PROTEIN CHEA"/>
    <property type="match status" value="1"/>
</dbReference>
<dbReference type="Gene3D" id="1.10.287.560">
    <property type="entry name" value="Histidine kinase CheA-like, homodimeric domain"/>
    <property type="match status" value="1"/>
</dbReference>
<evidence type="ECO:0000256" key="2">
    <source>
        <dbReference type="ARBA" id="ARBA00012438"/>
    </source>
</evidence>
<dbReference type="InterPro" id="IPR004358">
    <property type="entry name" value="Sig_transdc_His_kin-like_C"/>
</dbReference>
<evidence type="ECO:0000256" key="8">
    <source>
        <dbReference type="ARBA" id="ARBA00022777"/>
    </source>
</evidence>
<dbReference type="PROSITE" id="PS50894">
    <property type="entry name" value="HPT"/>
    <property type="match status" value="1"/>
</dbReference>
<dbReference type="InterPro" id="IPR002545">
    <property type="entry name" value="CheW-lke_dom"/>
</dbReference>
<dbReference type="Pfam" id="PF02518">
    <property type="entry name" value="HATPase_c"/>
    <property type="match status" value="1"/>
</dbReference>
<feature type="compositionally biased region" description="Basic and acidic residues" evidence="13">
    <location>
        <begin position="138"/>
        <end position="149"/>
    </location>
</feature>
<accession>A0ABX3IHA8</accession>
<dbReference type="CDD" id="cd00731">
    <property type="entry name" value="CheA_reg"/>
    <property type="match status" value="1"/>
</dbReference>
<keyword evidence="12" id="KW-0175">Coiled coil</keyword>
<keyword evidence="9" id="KW-0067">ATP-binding</keyword>
<feature type="compositionally biased region" description="Acidic residues" evidence="13">
    <location>
        <begin position="150"/>
        <end position="162"/>
    </location>
</feature>
<gene>
    <name evidence="17" type="ORF">XJ44_05365</name>
</gene>
<evidence type="ECO:0000256" key="11">
    <source>
        <dbReference type="PROSITE-ProRule" id="PRU00110"/>
    </source>
</evidence>
<dbReference type="InterPro" id="IPR036890">
    <property type="entry name" value="HATPase_C_sf"/>
</dbReference>
<dbReference type="SUPFAM" id="SSF55874">
    <property type="entry name" value="ATPase domain of HSP90 chaperone/DNA topoisomerase II/histidine kinase"/>
    <property type="match status" value="1"/>
</dbReference>
<evidence type="ECO:0000256" key="10">
    <source>
        <dbReference type="ARBA" id="ARBA00023012"/>
    </source>
</evidence>
<evidence type="ECO:0000256" key="7">
    <source>
        <dbReference type="ARBA" id="ARBA00022741"/>
    </source>
</evidence>
<dbReference type="PROSITE" id="PS50109">
    <property type="entry name" value="HIS_KIN"/>
    <property type="match status" value="1"/>
</dbReference>
<evidence type="ECO:0000259" key="14">
    <source>
        <dbReference type="PROSITE" id="PS50109"/>
    </source>
</evidence>
<feature type="region of interest" description="Disordered" evidence="13">
    <location>
        <begin position="138"/>
        <end position="162"/>
    </location>
</feature>
<evidence type="ECO:0000313" key="17">
    <source>
        <dbReference type="EMBL" id="ONN27212.1"/>
    </source>
</evidence>
<evidence type="ECO:0000256" key="12">
    <source>
        <dbReference type="SAM" id="Coils"/>
    </source>
</evidence>
<dbReference type="SUPFAM" id="SSF50341">
    <property type="entry name" value="CheW-like"/>
    <property type="match status" value="1"/>
</dbReference>
<feature type="domain" description="Histidine kinase" evidence="14">
    <location>
        <begin position="300"/>
        <end position="550"/>
    </location>
</feature>
<dbReference type="Pfam" id="PF02895">
    <property type="entry name" value="H-kinase_dim"/>
    <property type="match status" value="1"/>
</dbReference>
<dbReference type="EC" id="2.7.13.3" evidence="2"/>
<keyword evidence="5 11" id="KW-0597">Phosphoprotein</keyword>
<dbReference type="Pfam" id="PF01584">
    <property type="entry name" value="CheW"/>
    <property type="match status" value="1"/>
</dbReference>
<dbReference type="InterPro" id="IPR035891">
    <property type="entry name" value="CheY-binding_CheA"/>
</dbReference>
<dbReference type="InterPro" id="IPR010808">
    <property type="entry name" value="CheA_P2-bd"/>
</dbReference>
<sequence length="681" mass="76966">MSFEEYLSVFIDEGREYIQQLNDALLDLEKNPEDMEYINIAFRALHTLKGMAGTMGFENMAKLCHRMENFLDAVRSGKVGIDSDKLDYLFNGLDLIDKMLDKIAKEGTEEIDEDVSGLVEVFEKLAEGQVVNANAKKEESKSNVQKEEVKEEEVEETSEDSSEEYIYETDEALIHVVDEAKKKGYNLIYTKVILAENVQLKSARMYMVFHGIEELGGEVIKSIPSVEDIENEKFDREVELYVLVKVEPLKLQEKLSSVSEVEKVIVKKVEIKQKKEEVKREKTKKESEKDDKETKKKKVKITQTVRVDIEKLDTLMNLMGELVIARSRIIEILKKYNIKEVDESLAQLSRITLDLQNIVMKVRMVPISYVFNRFPRMVRDISKNLGKEINFVMKGEDTELDRTFVEEIGDPLVHLIRNAIDHGIETKEERIAKGKSPVGTLILSARHEGNNVVIEVEDDGRGLDREKILKKAIEKGLVDELKASTLPDEKIYEFLFMPGFSTKDQVSELSGRGVGMDVVKNTVESLNGTVQIESQKGVGTKVIIKLPLTLAIIQALLVKVKNYIYAIPISVIDSTLIVVPEEIQMVQNKEVIVKRGEVIPIIKLWDILGIEHGKEFEELNVVVVKVANRKYGIAVDSLIGQEDIVIKSLGKLFSDVKEFSGGATLGDGSIALIIDTLNLVE</sequence>
<dbReference type="InterPro" id="IPR036061">
    <property type="entry name" value="CheW-like_dom_sf"/>
</dbReference>
<dbReference type="RefSeq" id="WP_077198330.1">
    <property type="nucleotide sequence ID" value="NZ_LBFC01000018.1"/>
</dbReference>
<keyword evidence="6" id="KW-0808">Transferase</keyword>
<feature type="domain" description="HPt" evidence="16">
    <location>
        <begin position="1"/>
        <end position="103"/>
    </location>
</feature>
<dbReference type="InterPro" id="IPR008207">
    <property type="entry name" value="Sig_transdc_His_kin_Hpt_dom"/>
</dbReference>
<dbReference type="InterPro" id="IPR037052">
    <property type="entry name" value="CheA-like_P2_sf"/>
</dbReference>
<feature type="domain" description="CheW-like" evidence="15">
    <location>
        <begin position="552"/>
        <end position="681"/>
    </location>
</feature>
<keyword evidence="10" id="KW-0902">Two-component regulatory system</keyword>
<dbReference type="Gene3D" id="3.30.70.1110">
    <property type="entry name" value="Histidine kinase CheA-like, P2 response regulator-binding domain"/>
    <property type="match status" value="1"/>
</dbReference>
<dbReference type="InterPro" id="IPR051315">
    <property type="entry name" value="Bact_Chemotaxis_CheA"/>
</dbReference>
<evidence type="ECO:0000256" key="1">
    <source>
        <dbReference type="ARBA" id="ARBA00000085"/>
    </source>
</evidence>
<reference evidence="17 18" key="1">
    <citation type="submission" date="2015-06" db="EMBL/GenBank/DDBJ databases">
        <title>Genome sequencing of Thermotogales isolates from hydrothermal vents.</title>
        <authorList>
            <person name="Haverkamp T.H."/>
            <person name="Kublanov I.V."/>
            <person name="Nesbo C.L."/>
        </authorList>
    </citation>
    <scope>NUCLEOTIDE SEQUENCE [LARGE SCALE GENOMIC DNA]</scope>
    <source>
        <strain evidence="18">ik275mar</strain>
    </source>
</reference>
<dbReference type="Proteomes" id="UP000242616">
    <property type="component" value="Unassembled WGS sequence"/>
</dbReference>
<evidence type="ECO:0000256" key="9">
    <source>
        <dbReference type="ARBA" id="ARBA00022840"/>
    </source>
</evidence>
<feature type="modified residue" description="Phosphohistidine" evidence="11">
    <location>
        <position position="46"/>
    </location>
</feature>
<keyword evidence="7" id="KW-0547">Nucleotide-binding</keyword>
<keyword evidence="4" id="KW-0145">Chemotaxis</keyword>
<dbReference type="InterPro" id="IPR003594">
    <property type="entry name" value="HATPase_dom"/>
</dbReference>
<dbReference type="InterPro" id="IPR036097">
    <property type="entry name" value="HisK_dim/P_sf"/>
</dbReference>
<name>A0ABX3IHA8_9BACT</name>
<evidence type="ECO:0000313" key="18">
    <source>
        <dbReference type="Proteomes" id="UP000242616"/>
    </source>
</evidence>
<dbReference type="SMART" id="SM01231">
    <property type="entry name" value="H-kinase_dim"/>
    <property type="match status" value="1"/>
</dbReference>
<dbReference type="PRINTS" id="PR00344">
    <property type="entry name" value="BCTRLSENSOR"/>
</dbReference>
<dbReference type="Gene3D" id="1.20.120.160">
    <property type="entry name" value="HPT domain"/>
    <property type="match status" value="1"/>
</dbReference>
<dbReference type="CDD" id="cd00088">
    <property type="entry name" value="HPT"/>
    <property type="match status" value="1"/>
</dbReference>
<dbReference type="Pfam" id="PF01627">
    <property type="entry name" value="Hpt"/>
    <property type="match status" value="1"/>
</dbReference>
<evidence type="ECO:0000256" key="13">
    <source>
        <dbReference type="SAM" id="MobiDB-lite"/>
    </source>
</evidence>
<protein>
    <recommendedName>
        <fullName evidence="3">Chemotaxis protein CheA</fullName>
        <ecNumber evidence="2">2.7.13.3</ecNumber>
    </recommendedName>
</protein>
<comment type="caution">
    <text evidence="17">The sequence shown here is derived from an EMBL/GenBank/DDBJ whole genome shotgun (WGS) entry which is preliminary data.</text>
</comment>
<dbReference type="SUPFAM" id="SSF47226">
    <property type="entry name" value="Histidine-containing phosphotransfer domain, HPT domain"/>
    <property type="match status" value="1"/>
</dbReference>
<dbReference type="Gene3D" id="3.30.565.10">
    <property type="entry name" value="Histidine kinase-like ATPase, C-terminal domain"/>
    <property type="match status" value="1"/>
</dbReference>
<keyword evidence="18" id="KW-1185">Reference proteome</keyword>
<dbReference type="Pfam" id="PF07194">
    <property type="entry name" value="P2"/>
    <property type="match status" value="1"/>
</dbReference>
<evidence type="ECO:0000256" key="5">
    <source>
        <dbReference type="ARBA" id="ARBA00022553"/>
    </source>
</evidence>
<evidence type="ECO:0000256" key="4">
    <source>
        <dbReference type="ARBA" id="ARBA00022500"/>
    </source>
</evidence>
<keyword evidence="8" id="KW-0418">Kinase</keyword>
<dbReference type="SUPFAM" id="SSF47384">
    <property type="entry name" value="Homodimeric domain of signal transducing histidine kinase"/>
    <property type="match status" value="1"/>
</dbReference>
<dbReference type="InterPro" id="IPR004105">
    <property type="entry name" value="CheA-like_dim"/>
</dbReference>
<dbReference type="InterPro" id="IPR005467">
    <property type="entry name" value="His_kinase_dom"/>
</dbReference>
<dbReference type="CDD" id="cd16916">
    <property type="entry name" value="HATPase_CheA-like"/>
    <property type="match status" value="1"/>
</dbReference>
<dbReference type="SMART" id="SM00260">
    <property type="entry name" value="CheW"/>
    <property type="match status" value="1"/>
</dbReference>
<dbReference type="SUPFAM" id="SSF55052">
    <property type="entry name" value="CheY-binding domain of CheA"/>
    <property type="match status" value="1"/>
</dbReference>
<evidence type="ECO:0000256" key="3">
    <source>
        <dbReference type="ARBA" id="ARBA00021495"/>
    </source>
</evidence>
<dbReference type="InterPro" id="IPR037006">
    <property type="entry name" value="CheA-like_homodim_sf"/>
</dbReference>
<proteinExistence type="predicted"/>
<comment type="catalytic activity">
    <reaction evidence="1">
        <text>ATP + protein L-histidine = ADP + protein N-phospho-L-histidine.</text>
        <dbReference type="EC" id="2.7.13.3"/>
    </reaction>
</comment>
<dbReference type="EMBL" id="LBFC01000018">
    <property type="protein sequence ID" value="ONN27212.1"/>
    <property type="molecule type" value="Genomic_DNA"/>
</dbReference>
<dbReference type="SMART" id="SM00387">
    <property type="entry name" value="HATPase_c"/>
    <property type="match status" value="1"/>
</dbReference>
<dbReference type="SMART" id="SM00073">
    <property type="entry name" value="HPT"/>
    <property type="match status" value="1"/>
</dbReference>
<dbReference type="Gene3D" id="2.30.30.40">
    <property type="entry name" value="SH3 Domains"/>
    <property type="match status" value="1"/>
</dbReference>
<evidence type="ECO:0000259" key="16">
    <source>
        <dbReference type="PROSITE" id="PS50894"/>
    </source>
</evidence>